<dbReference type="Gene3D" id="2.60.120.620">
    <property type="entry name" value="q2cbj1_9rhob like domain"/>
    <property type="match status" value="1"/>
</dbReference>
<evidence type="ECO:0000313" key="3">
    <source>
        <dbReference type="Proteomes" id="UP000186168"/>
    </source>
</evidence>
<keyword evidence="2" id="KW-0560">Oxidoreductase</keyword>
<dbReference type="RefSeq" id="WP_065960381.1">
    <property type="nucleotide sequence ID" value="NZ_ASQP01000528.1"/>
</dbReference>
<keyword evidence="2" id="KW-0223">Dioxygenase</keyword>
<sequence length="298" mass="31804">MTTLAPDLAERFRTDGFAFPVNALTPAEAEQALAGCHTYLRTVSAAGGALARYAAFPKIHLVASWADRIVHHPAILDAVEALLGPELLVWSTNLFVRPAHSGSSLAWHQDAVYLGLDGYQQHAARVWVALTDTTVANGTMRYARGSHLGGALPHRFSGSGLEDIMRGEEIAVDIDEAATVDVILNAGQCSVHHLAMAHCSGPNHTDAGRFNFAIDYVTPRVRPTAGEDSALLVRGADPGAFLPESRPASDFDQAALREFYAAVARRQKRIDQTVLGRGGKPGGDPARDGAQDRAQDPA</sequence>
<gene>
    <name evidence="2" type="ORF">SPAR_40662</name>
</gene>
<feature type="region of interest" description="Disordered" evidence="1">
    <location>
        <begin position="270"/>
        <end position="298"/>
    </location>
</feature>
<accession>A0A1R1S669</accession>
<dbReference type="PANTHER" id="PTHR20883">
    <property type="entry name" value="PHYTANOYL-COA DIOXYGENASE DOMAIN CONTAINING 1"/>
    <property type="match status" value="1"/>
</dbReference>
<dbReference type="AlphaFoldDB" id="A0A1R1S669"/>
<dbReference type="Pfam" id="PF05721">
    <property type="entry name" value="PhyH"/>
    <property type="match status" value="1"/>
</dbReference>
<proteinExistence type="predicted"/>
<dbReference type="STRING" id="67365.GCA_001704635_05255"/>
<dbReference type="PANTHER" id="PTHR20883:SF48">
    <property type="entry name" value="ECTOINE DIOXYGENASE"/>
    <property type="match status" value="1"/>
</dbReference>
<protein>
    <submittedName>
        <fullName evidence="2">Phytanoyl-CoA dioxygenase</fullName>
    </submittedName>
</protein>
<dbReference type="InterPro" id="IPR008775">
    <property type="entry name" value="Phytyl_CoA_dOase-like"/>
</dbReference>
<keyword evidence="3" id="KW-1185">Reference proteome</keyword>
<evidence type="ECO:0000313" key="2">
    <source>
        <dbReference type="EMBL" id="OMI33589.1"/>
    </source>
</evidence>
<dbReference type="SUPFAM" id="SSF51197">
    <property type="entry name" value="Clavaminate synthase-like"/>
    <property type="match status" value="1"/>
</dbReference>
<dbReference type="Proteomes" id="UP000186168">
    <property type="component" value="Unassembled WGS sequence"/>
</dbReference>
<dbReference type="GO" id="GO:0005506">
    <property type="term" value="F:iron ion binding"/>
    <property type="evidence" value="ECO:0007669"/>
    <property type="project" value="UniProtKB-ARBA"/>
</dbReference>
<dbReference type="EMBL" id="ASQP01000528">
    <property type="protein sequence ID" value="OMI33589.1"/>
    <property type="molecule type" value="Genomic_DNA"/>
</dbReference>
<dbReference type="GeneID" id="96742864"/>
<name>A0A1R1S669_9ACTN</name>
<dbReference type="GO" id="GO:0016706">
    <property type="term" value="F:2-oxoglutarate-dependent dioxygenase activity"/>
    <property type="evidence" value="ECO:0007669"/>
    <property type="project" value="UniProtKB-ARBA"/>
</dbReference>
<evidence type="ECO:0000256" key="1">
    <source>
        <dbReference type="SAM" id="MobiDB-lite"/>
    </source>
</evidence>
<feature type="compositionally biased region" description="Basic and acidic residues" evidence="1">
    <location>
        <begin position="285"/>
        <end position="298"/>
    </location>
</feature>
<comment type="caution">
    <text evidence="2">The sequence shown here is derived from an EMBL/GenBank/DDBJ whole genome shotgun (WGS) entry which is preliminary data.</text>
</comment>
<reference evidence="2 3" key="1">
    <citation type="submission" date="2013-05" db="EMBL/GenBank/DDBJ databases">
        <title>Genome sequence of Streptomyces sparsogenes DSM 40356.</title>
        <authorList>
            <person name="Coyne S."/>
            <person name="Seebeck F.P."/>
        </authorList>
    </citation>
    <scope>NUCLEOTIDE SEQUENCE [LARGE SCALE GENOMIC DNA]</scope>
    <source>
        <strain evidence="2 3">DSM 40356</strain>
    </source>
</reference>
<organism evidence="2 3">
    <name type="scientific">Streptomyces sparsogenes DSM 40356</name>
    <dbReference type="NCBI Taxonomy" id="1331668"/>
    <lineage>
        <taxon>Bacteria</taxon>
        <taxon>Bacillati</taxon>
        <taxon>Actinomycetota</taxon>
        <taxon>Actinomycetes</taxon>
        <taxon>Kitasatosporales</taxon>
        <taxon>Streptomycetaceae</taxon>
        <taxon>Streptomyces</taxon>
    </lineage>
</organism>